<dbReference type="PROSITE" id="PS00374">
    <property type="entry name" value="MGMT"/>
    <property type="match status" value="1"/>
</dbReference>
<dbReference type="Gene3D" id="1.10.10.10">
    <property type="entry name" value="Winged helix-like DNA-binding domain superfamily/Winged helix DNA-binding domain"/>
    <property type="match status" value="1"/>
</dbReference>
<keyword evidence="6" id="KW-0808">Transferase</keyword>
<name>A0A9W7W2I4_9PEZI</name>
<evidence type="ECO:0000313" key="14">
    <source>
        <dbReference type="EMBL" id="KAH9827872.1"/>
    </source>
</evidence>
<comment type="catalytic activity">
    <reaction evidence="11">
        <text>a 6-O-methyl-2'-deoxyguanosine in DNA + L-cysteinyl-[protein] = S-methyl-L-cysteinyl-[protein] + a 2'-deoxyguanosine in DNA</text>
        <dbReference type="Rhea" id="RHEA:24000"/>
        <dbReference type="Rhea" id="RHEA-COMP:10131"/>
        <dbReference type="Rhea" id="RHEA-COMP:10132"/>
        <dbReference type="Rhea" id="RHEA-COMP:11367"/>
        <dbReference type="Rhea" id="RHEA-COMP:11368"/>
        <dbReference type="ChEBI" id="CHEBI:29950"/>
        <dbReference type="ChEBI" id="CHEBI:82612"/>
        <dbReference type="ChEBI" id="CHEBI:85445"/>
        <dbReference type="ChEBI" id="CHEBI:85448"/>
        <dbReference type="EC" id="2.1.1.63"/>
    </reaction>
</comment>
<protein>
    <recommendedName>
        <fullName evidence="4">Methylated-DNA--protein-cysteine methyltransferase</fullName>
        <ecNumber evidence="3">2.1.1.63</ecNumber>
    </recommendedName>
    <alternativeName>
        <fullName evidence="9">6-O-methylguanine-DNA methyltransferase</fullName>
    </alternativeName>
    <alternativeName>
        <fullName evidence="10">O-6-methylguanine-DNA-alkyltransferase</fullName>
    </alternativeName>
</protein>
<evidence type="ECO:0000256" key="9">
    <source>
        <dbReference type="ARBA" id="ARBA00030795"/>
    </source>
</evidence>
<evidence type="ECO:0000256" key="5">
    <source>
        <dbReference type="ARBA" id="ARBA00022603"/>
    </source>
</evidence>
<accession>A0A9W7W2I4</accession>
<comment type="caution">
    <text evidence="14">The sequence shown here is derived from an EMBL/GenBank/DDBJ whole genome shotgun (WGS) entry which is preliminary data.</text>
</comment>
<evidence type="ECO:0000256" key="10">
    <source>
        <dbReference type="ARBA" id="ARBA00031621"/>
    </source>
</evidence>
<dbReference type="InterPro" id="IPR014048">
    <property type="entry name" value="MethylDNA_cys_MeTrfase_DNA-bd"/>
</dbReference>
<dbReference type="EC" id="2.1.1.63" evidence="3"/>
<evidence type="ECO:0000259" key="13">
    <source>
        <dbReference type="Pfam" id="PF01035"/>
    </source>
</evidence>
<dbReference type="InterPro" id="IPR036217">
    <property type="entry name" value="MethylDNA_cys_MeTrfase_DNAb"/>
</dbReference>
<feature type="domain" description="Methylated-DNA-[protein]-cysteine S-methyltransferase DNA binding" evidence="13">
    <location>
        <begin position="178"/>
        <end position="267"/>
    </location>
</feature>
<evidence type="ECO:0000256" key="1">
    <source>
        <dbReference type="ARBA" id="ARBA00001286"/>
    </source>
</evidence>
<gene>
    <name evidence="14" type="ORF">Tdes44962_MAKER09583</name>
</gene>
<evidence type="ECO:0000313" key="15">
    <source>
        <dbReference type="Proteomes" id="UP001138500"/>
    </source>
</evidence>
<evidence type="ECO:0000256" key="12">
    <source>
        <dbReference type="SAM" id="MobiDB-lite"/>
    </source>
</evidence>
<evidence type="ECO:0000256" key="7">
    <source>
        <dbReference type="ARBA" id="ARBA00022763"/>
    </source>
</evidence>
<dbReference type="Proteomes" id="UP001138500">
    <property type="component" value="Unassembled WGS sequence"/>
</dbReference>
<dbReference type="OrthoDB" id="1907495at2759"/>
<dbReference type="PANTHER" id="PTHR10815">
    <property type="entry name" value="METHYLATED-DNA--PROTEIN-CYSTEINE METHYLTRANSFERASE"/>
    <property type="match status" value="1"/>
</dbReference>
<keyword evidence="5" id="KW-0489">Methyltransferase</keyword>
<dbReference type="SUPFAM" id="SSF46767">
    <property type="entry name" value="Methylated DNA-protein cysteine methyltransferase, C-terminal domain"/>
    <property type="match status" value="1"/>
</dbReference>
<dbReference type="InterPro" id="IPR001497">
    <property type="entry name" value="MethylDNA_cys_MeTrfase_AS"/>
</dbReference>
<keyword evidence="7" id="KW-0227">DNA damage</keyword>
<dbReference type="InterPro" id="IPR036388">
    <property type="entry name" value="WH-like_DNA-bd_sf"/>
</dbReference>
<reference evidence="14 15" key="1">
    <citation type="journal article" date="2018" name="IMA Fungus">
        <title>IMA Genome-F 10: Nine draft genome sequences of Claviceps purpurea s.lat., including C. arundinis, C. humidiphila, and C. cf. spartinae, pseudomolecules for the pitch canker pathogen Fusarium circinatum, draft genome of Davidsoniella eucalypti, Grosmannia galeiformis, Quambalaria eucalypti, and Teratosphaeria destructans.</title>
        <authorList>
            <person name="Wingfield B.D."/>
            <person name="Liu M."/>
            <person name="Nguyen H.D."/>
            <person name="Lane F.A."/>
            <person name="Morgan S.W."/>
            <person name="De Vos L."/>
            <person name="Wilken P.M."/>
            <person name="Duong T.A."/>
            <person name="Aylward J."/>
            <person name="Coetzee M.P."/>
            <person name="Dadej K."/>
            <person name="De Beer Z.W."/>
            <person name="Findlay W."/>
            <person name="Havenga M."/>
            <person name="Kolarik M."/>
            <person name="Menzies J.G."/>
            <person name="Naidoo K."/>
            <person name="Pochopski O."/>
            <person name="Shoukouhi P."/>
            <person name="Santana Q.C."/>
            <person name="Seifert K.A."/>
            <person name="Soal N."/>
            <person name="Steenkamp E.T."/>
            <person name="Tatham C.T."/>
            <person name="van der Nest M.A."/>
            <person name="Wingfield M.J."/>
        </authorList>
    </citation>
    <scope>NUCLEOTIDE SEQUENCE [LARGE SCALE GENOMIC DNA]</scope>
    <source>
        <strain evidence="14">CMW44962</strain>
    </source>
</reference>
<evidence type="ECO:0000256" key="8">
    <source>
        <dbReference type="ARBA" id="ARBA00023204"/>
    </source>
</evidence>
<reference evidence="14 15" key="2">
    <citation type="journal article" date="2021" name="Curr. Genet.">
        <title>Genetic response to nitrogen starvation in the aggressive Eucalyptus foliar pathogen Teratosphaeria destructans.</title>
        <authorList>
            <person name="Havenga M."/>
            <person name="Wingfield B.D."/>
            <person name="Wingfield M.J."/>
            <person name="Dreyer L.L."/>
            <person name="Roets F."/>
            <person name="Aylward J."/>
        </authorList>
    </citation>
    <scope>NUCLEOTIDE SEQUENCE [LARGE SCALE GENOMIC DNA]</scope>
    <source>
        <strain evidence="14">CMW44962</strain>
    </source>
</reference>
<feature type="compositionally biased region" description="Pro residues" evidence="12">
    <location>
        <begin position="135"/>
        <end position="145"/>
    </location>
</feature>
<comment type="similarity">
    <text evidence="2">Belongs to the MGMT family.</text>
</comment>
<sequence length="285" mass="31778">MFEEQHMAALREGWNHLYKDRLPALARARDPAQARWPVYLDHCFARIILDAAVGHDQPWPEVIKAPAVKHMTQSQLESAIDLGEKIATGKANLVDLDNRSLEARGKKRKADAQDSSPKKRLKMADAPSISKYFLPSPPSPGPSKPVPTSNGGSTATIKHVDNMQRELDRIRRSDLTAFRKQTLTLLCQVPRGRYSTYQAMSDHITQSSHKTCARAVGNAMRNNPFAPEVPCHRILAADGTLGGFGGHWGESGRFASKKRELLYEEGVRFDSKGRVKGPPFREFKT</sequence>
<dbReference type="CDD" id="cd06445">
    <property type="entry name" value="ATase"/>
    <property type="match status" value="1"/>
</dbReference>
<keyword evidence="8" id="KW-0234">DNA repair</keyword>
<dbReference type="NCBIfam" id="TIGR00589">
    <property type="entry name" value="ogt"/>
    <property type="match status" value="1"/>
</dbReference>
<keyword evidence="15" id="KW-1185">Reference proteome</keyword>
<organism evidence="14 15">
    <name type="scientific">Teratosphaeria destructans</name>
    <dbReference type="NCBI Taxonomy" id="418781"/>
    <lineage>
        <taxon>Eukaryota</taxon>
        <taxon>Fungi</taxon>
        <taxon>Dikarya</taxon>
        <taxon>Ascomycota</taxon>
        <taxon>Pezizomycotina</taxon>
        <taxon>Dothideomycetes</taxon>
        <taxon>Dothideomycetidae</taxon>
        <taxon>Mycosphaerellales</taxon>
        <taxon>Teratosphaeriaceae</taxon>
        <taxon>Teratosphaeria</taxon>
    </lineage>
</organism>
<evidence type="ECO:0000256" key="6">
    <source>
        <dbReference type="ARBA" id="ARBA00022679"/>
    </source>
</evidence>
<evidence type="ECO:0000256" key="11">
    <source>
        <dbReference type="ARBA" id="ARBA00049348"/>
    </source>
</evidence>
<dbReference type="AlphaFoldDB" id="A0A9W7W2I4"/>
<evidence type="ECO:0000256" key="4">
    <source>
        <dbReference type="ARBA" id="ARBA00015377"/>
    </source>
</evidence>
<evidence type="ECO:0000256" key="2">
    <source>
        <dbReference type="ARBA" id="ARBA00008711"/>
    </source>
</evidence>
<dbReference type="GO" id="GO:0003908">
    <property type="term" value="F:methylated-DNA-[protein]-cysteine S-methyltransferase activity"/>
    <property type="evidence" value="ECO:0007669"/>
    <property type="project" value="UniProtKB-EC"/>
</dbReference>
<proteinExistence type="inferred from homology"/>
<dbReference type="EMBL" id="RIBY02001848">
    <property type="protein sequence ID" value="KAH9827872.1"/>
    <property type="molecule type" value="Genomic_DNA"/>
</dbReference>
<dbReference type="GO" id="GO:0032259">
    <property type="term" value="P:methylation"/>
    <property type="evidence" value="ECO:0007669"/>
    <property type="project" value="UniProtKB-KW"/>
</dbReference>
<dbReference type="Pfam" id="PF01035">
    <property type="entry name" value="DNA_binding_1"/>
    <property type="match status" value="1"/>
</dbReference>
<comment type="catalytic activity">
    <reaction evidence="1">
        <text>a 4-O-methyl-thymidine in DNA + L-cysteinyl-[protein] = a thymidine in DNA + S-methyl-L-cysteinyl-[protein]</text>
        <dbReference type="Rhea" id="RHEA:53428"/>
        <dbReference type="Rhea" id="RHEA-COMP:10131"/>
        <dbReference type="Rhea" id="RHEA-COMP:10132"/>
        <dbReference type="Rhea" id="RHEA-COMP:13555"/>
        <dbReference type="Rhea" id="RHEA-COMP:13556"/>
        <dbReference type="ChEBI" id="CHEBI:29950"/>
        <dbReference type="ChEBI" id="CHEBI:82612"/>
        <dbReference type="ChEBI" id="CHEBI:137386"/>
        <dbReference type="ChEBI" id="CHEBI:137387"/>
        <dbReference type="EC" id="2.1.1.63"/>
    </reaction>
</comment>
<dbReference type="GO" id="GO:0006281">
    <property type="term" value="P:DNA repair"/>
    <property type="evidence" value="ECO:0007669"/>
    <property type="project" value="UniProtKB-KW"/>
</dbReference>
<dbReference type="PANTHER" id="PTHR10815:SF13">
    <property type="entry name" value="METHYLATED-DNA--PROTEIN-CYSTEINE METHYLTRANSFERASE"/>
    <property type="match status" value="1"/>
</dbReference>
<feature type="region of interest" description="Disordered" evidence="12">
    <location>
        <begin position="100"/>
        <end position="156"/>
    </location>
</feature>
<evidence type="ECO:0000256" key="3">
    <source>
        <dbReference type="ARBA" id="ARBA00011918"/>
    </source>
</evidence>